<dbReference type="RefSeq" id="XP_001735901.1">
    <property type="nucleotide sequence ID" value="XM_001735849.1"/>
</dbReference>
<dbReference type="EMBL" id="DS548675">
    <property type="protein sequence ID" value="EDR27875.1"/>
    <property type="molecule type" value="Genomic_DNA"/>
</dbReference>
<dbReference type="PANTHER" id="PTHR46734">
    <property type="entry name" value="TELOMERIC REPEAT-BINDING FACTOR 1 TERF1"/>
    <property type="match status" value="1"/>
</dbReference>
<dbReference type="AlphaFoldDB" id="B0EC67"/>
<dbReference type="PANTHER" id="PTHR46734:SF1">
    <property type="entry name" value="TELOMERIC REPEAT-BINDING FACTOR 1"/>
    <property type="match status" value="1"/>
</dbReference>
<reference evidence="6" key="1">
    <citation type="submission" date="2007-12" db="EMBL/GenBank/DDBJ databases">
        <title>Annotation of Entamoeba dispar SAW760.</title>
        <authorList>
            <person name="Lorenzi H."/>
            <person name="Inman J."/>
            <person name="Schobel S."/>
            <person name="Amedeo P."/>
            <person name="Caler E."/>
        </authorList>
    </citation>
    <scope>NUCLEOTIDE SEQUENCE [LARGE SCALE GENOMIC DNA]</scope>
    <source>
        <strain evidence="6">ATCC PRA-260 / SAW760</strain>
    </source>
</reference>
<dbReference type="eggNOG" id="ENOG502SBUF">
    <property type="taxonomic scope" value="Eukaryota"/>
</dbReference>
<dbReference type="OMA" id="LTEPHIQ"/>
<dbReference type="Proteomes" id="UP000008076">
    <property type="component" value="Unassembled WGS sequence"/>
</dbReference>
<feature type="region of interest" description="Disordered" evidence="2">
    <location>
        <begin position="322"/>
        <end position="353"/>
    </location>
</feature>
<dbReference type="VEuPathDB" id="AmoebaDB:EDI_319270"/>
<evidence type="ECO:0000259" key="4">
    <source>
        <dbReference type="PROSITE" id="PS51294"/>
    </source>
</evidence>
<dbReference type="GeneID" id="5880878"/>
<evidence type="ECO:0000256" key="1">
    <source>
        <dbReference type="ARBA" id="ARBA00023242"/>
    </source>
</evidence>
<evidence type="ECO:0000313" key="5">
    <source>
        <dbReference type="EMBL" id="EDR27875.1"/>
    </source>
</evidence>
<proteinExistence type="predicted"/>
<feature type="domain" description="Myb-like" evidence="3">
    <location>
        <begin position="355"/>
        <end position="408"/>
    </location>
</feature>
<dbReference type="OrthoDB" id="608866at2759"/>
<keyword evidence="6" id="KW-1185">Reference proteome</keyword>
<organism evidence="6">
    <name type="scientific">Entamoeba dispar (strain ATCC PRA-260 / SAW760)</name>
    <dbReference type="NCBI Taxonomy" id="370354"/>
    <lineage>
        <taxon>Eukaryota</taxon>
        <taxon>Amoebozoa</taxon>
        <taxon>Evosea</taxon>
        <taxon>Archamoebae</taxon>
        <taxon>Mastigamoebida</taxon>
        <taxon>Entamoebidae</taxon>
        <taxon>Entamoeba</taxon>
    </lineage>
</organism>
<name>B0EC67_ENTDS</name>
<protein>
    <submittedName>
        <fullName evidence="5">Uncharacterized protein</fullName>
    </submittedName>
</protein>
<dbReference type="SUPFAM" id="SSF46689">
    <property type="entry name" value="Homeodomain-like"/>
    <property type="match status" value="1"/>
</dbReference>
<dbReference type="CDD" id="cd11660">
    <property type="entry name" value="SANT_TRF"/>
    <property type="match status" value="1"/>
</dbReference>
<dbReference type="InterPro" id="IPR052450">
    <property type="entry name" value="TRBD-Containing_Protein"/>
</dbReference>
<dbReference type="KEGG" id="edi:EDI_319270"/>
<dbReference type="Pfam" id="PF00249">
    <property type="entry name" value="Myb_DNA-binding"/>
    <property type="match status" value="1"/>
</dbReference>
<accession>B0EC67</accession>
<dbReference type="PROSITE" id="PS51294">
    <property type="entry name" value="HTH_MYB"/>
    <property type="match status" value="1"/>
</dbReference>
<feature type="compositionally biased region" description="Basic and acidic residues" evidence="2">
    <location>
        <begin position="338"/>
        <end position="353"/>
    </location>
</feature>
<sequence>MNCIEDKCIVAHHIIDQLKQNKVDDYNIFDNHKKTLLSICEYLIDSGINCELYEQCLNQQIFAESDIPQELHNKRALATVINFFENIEPFNIEIENLPKIISNVIQIYCSDPNAEILKTIPSLIGIIGMISIFHLYSKFQIQQGELIRHINILLPESSEQPYVASSRKYCLAAIKALLQTPIKEGISDSNEYLQNIQEVKYILSRYPLIRTIDHIKHLLYQFKEICPTSTLRNVFYNYLNGKIVSKPFSWPSTDFISIREIQTAMELDSTTFQAIVFGEDPKVKAFLHQQSSDLIENYQNQYIHQLTEPHIQQQQLLQLQPKTKLDKDEKSKKKPSLKLHDNSSIKTDDVTDHNKLKKKKRRFTEEETQNLIEGVQQFGIGHWKLILNNFKFDDRSCVDLKDKWRNIENSRLRNNKQKIPTSQISQFKSNGTILPPFNSDNY</sequence>
<evidence type="ECO:0000259" key="3">
    <source>
        <dbReference type="PROSITE" id="PS50090"/>
    </source>
</evidence>
<dbReference type="InterPro" id="IPR009057">
    <property type="entry name" value="Homeodomain-like_sf"/>
</dbReference>
<evidence type="ECO:0000256" key="2">
    <source>
        <dbReference type="SAM" id="MobiDB-lite"/>
    </source>
</evidence>
<dbReference type="SMART" id="SM00717">
    <property type="entry name" value="SANT"/>
    <property type="match status" value="1"/>
</dbReference>
<dbReference type="InterPro" id="IPR001005">
    <property type="entry name" value="SANT/Myb"/>
</dbReference>
<dbReference type="InterPro" id="IPR017930">
    <property type="entry name" value="Myb_dom"/>
</dbReference>
<keyword evidence="1" id="KW-0539">Nucleus</keyword>
<dbReference type="PROSITE" id="PS50090">
    <property type="entry name" value="MYB_LIKE"/>
    <property type="match status" value="1"/>
</dbReference>
<evidence type="ECO:0000313" key="6">
    <source>
        <dbReference type="Proteomes" id="UP000008076"/>
    </source>
</evidence>
<dbReference type="Gene3D" id="1.10.10.60">
    <property type="entry name" value="Homeodomain-like"/>
    <property type="match status" value="1"/>
</dbReference>
<gene>
    <name evidence="5" type="ORF">EDI_319270</name>
</gene>
<feature type="domain" description="HTH myb-type" evidence="4">
    <location>
        <begin position="355"/>
        <end position="412"/>
    </location>
</feature>